<dbReference type="EMBL" id="RCOS01000175">
    <property type="protein sequence ID" value="RSN71431.1"/>
    <property type="molecule type" value="Genomic_DNA"/>
</dbReference>
<evidence type="ECO:0000313" key="4">
    <source>
        <dbReference type="Proteomes" id="UP000316217"/>
    </source>
</evidence>
<dbReference type="Proteomes" id="UP000316217">
    <property type="component" value="Unassembled WGS sequence"/>
</dbReference>
<accession>A0A3R9QAN0</accession>
<organism evidence="1 3">
    <name type="scientific">Candidatus Methanodesulfokora washburnensis</name>
    <dbReference type="NCBI Taxonomy" id="2478471"/>
    <lineage>
        <taxon>Archaea</taxon>
        <taxon>Thermoproteota</taxon>
        <taxon>Candidatus Korarchaeia</taxon>
        <taxon>Candidatus Korarchaeia incertae sedis</taxon>
        <taxon>Candidatus Methanodesulfokora</taxon>
    </lineage>
</organism>
<evidence type="ECO:0000313" key="3">
    <source>
        <dbReference type="Proteomes" id="UP000277582"/>
    </source>
</evidence>
<gene>
    <name evidence="1" type="ORF">D6D85_16045</name>
    <name evidence="2" type="ORF">EF810_07500</name>
</gene>
<protein>
    <submittedName>
        <fullName evidence="1">Uncharacterized protein</fullName>
    </submittedName>
</protein>
<reference evidence="1 3" key="1">
    <citation type="submission" date="2018-10" db="EMBL/GenBank/DDBJ databases">
        <title>Co-occurring genomic capacity for anaerobic methane metabolism and dissimilatory sulfite reduction discovered in the Korarchaeota.</title>
        <authorList>
            <person name="Mckay L.J."/>
            <person name="Dlakic M."/>
            <person name="Fields M.W."/>
            <person name="Delmont T.O."/>
            <person name="Eren A.M."/>
            <person name="Jay Z.J."/>
            <person name="Klingelsmith K.B."/>
            <person name="Rusch D.B."/>
            <person name="Inskeep W.P."/>
        </authorList>
    </citation>
    <scope>NUCLEOTIDE SEQUENCE [LARGE SCALE GENOMIC DNA]</scope>
    <source>
        <strain evidence="1 3">MDKW</strain>
    </source>
</reference>
<dbReference type="RefSeq" id="WP_125672969.1">
    <property type="nucleotide sequence ID" value="NZ_RCOS01000175.1"/>
</dbReference>
<evidence type="ECO:0000313" key="1">
    <source>
        <dbReference type="EMBL" id="RSN71431.1"/>
    </source>
</evidence>
<reference evidence="2 4" key="2">
    <citation type="journal article" date="2019" name="Nat. Microbiol.">
        <title>Wide diversity of methane and short-chain alkane metabolisms in uncultured archaea.</title>
        <authorList>
            <person name="Borrel G."/>
            <person name="Adam P.S."/>
            <person name="McKay L.J."/>
            <person name="Chen L.X."/>
            <person name="Sierra-Garcia I.N."/>
            <person name="Sieber C.M."/>
            <person name="Letourneur Q."/>
            <person name="Ghozlane A."/>
            <person name="Andersen G.L."/>
            <person name="Li W.J."/>
            <person name="Hallam S.J."/>
            <person name="Muyzer G."/>
            <person name="de Oliveira V.M."/>
            <person name="Inskeep W.P."/>
            <person name="Banfield J.F."/>
            <person name="Gribaldo S."/>
        </authorList>
    </citation>
    <scope>NUCLEOTIDE SEQUENCE [LARGE SCALE GENOMIC DNA]</scope>
    <source>
        <strain evidence="2">NM4</strain>
    </source>
</reference>
<name>A0A3R9QAN0_9CREN</name>
<keyword evidence="3" id="KW-1185">Reference proteome</keyword>
<proteinExistence type="predicted"/>
<comment type="caution">
    <text evidence="1">The sequence shown here is derived from an EMBL/GenBank/DDBJ whole genome shotgun (WGS) entry which is preliminary data.</text>
</comment>
<dbReference type="AlphaFoldDB" id="A0A3R9QAN0"/>
<evidence type="ECO:0000313" key="2">
    <source>
        <dbReference type="EMBL" id="RZN58432.1"/>
    </source>
</evidence>
<dbReference type="Proteomes" id="UP000277582">
    <property type="component" value="Unassembled WGS sequence"/>
</dbReference>
<sequence>MQTTIIVGHSRHWLEAISEMKEYMEKCDLIMLEEPEDELFEEMLRKRISVEEYMRHLKEDCFAKTPAFPKFSSALYKVMIELFERGIRIIQVDPYMSALDNIYSIIYKMEGNASTEEILRTIEEDPVLSEVYRIEKMRAAASIKFYSSFNNFDAAVEAIKELSRAEAEMLKLRIRMRALEICQRILSNSARNIYVEAGDLHTPLSGELMKNLRETGIKACIKPVFHLSGAVSRITGGKLRYIFPPSHTIVLRRYWGMKEDDYDDILAARSLIRIMFLERGVERMPSSREENPKMRSEIAIDRFVSSLDMEGCRKVFDGVMSGRPQLIAFF</sequence>
<dbReference type="EMBL" id="RXII01000119">
    <property type="protein sequence ID" value="RZN58432.1"/>
    <property type="molecule type" value="Genomic_DNA"/>
</dbReference>